<protein>
    <submittedName>
        <fullName evidence="1">Uncharacterized protein</fullName>
    </submittedName>
</protein>
<proteinExistence type="predicted"/>
<accession>A0A9I9EK23</accession>
<reference evidence="1" key="1">
    <citation type="submission" date="2023-03" db="UniProtKB">
        <authorList>
            <consortium name="EnsemblPlants"/>
        </authorList>
    </citation>
    <scope>IDENTIFICATION</scope>
</reference>
<organism evidence="1">
    <name type="scientific">Cucumis melo</name>
    <name type="common">Muskmelon</name>
    <dbReference type="NCBI Taxonomy" id="3656"/>
    <lineage>
        <taxon>Eukaryota</taxon>
        <taxon>Viridiplantae</taxon>
        <taxon>Streptophyta</taxon>
        <taxon>Embryophyta</taxon>
        <taxon>Tracheophyta</taxon>
        <taxon>Spermatophyta</taxon>
        <taxon>Magnoliopsida</taxon>
        <taxon>eudicotyledons</taxon>
        <taxon>Gunneridae</taxon>
        <taxon>Pentapetalae</taxon>
        <taxon>rosids</taxon>
        <taxon>fabids</taxon>
        <taxon>Cucurbitales</taxon>
        <taxon>Cucurbitaceae</taxon>
        <taxon>Benincaseae</taxon>
        <taxon>Cucumis</taxon>
    </lineage>
</organism>
<evidence type="ECO:0000313" key="1">
    <source>
        <dbReference type="EnsemblPlants" id="MELO3C034822.2.1"/>
    </source>
</evidence>
<sequence length="39" mass="4401">MAKVISLLPSKSSIRFMAAQIHPSFLARSTPTKLLKKRF</sequence>
<dbReference type="Gramene" id="MELO3C034822.2.1">
    <property type="protein sequence ID" value="MELO3C034822.2.1"/>
    <property type="gene ID" value="MELO3C034822.2"/>
</dbReference>
<dbReference type="AlphaFoldDB" id="A0A9I9EK23"/>
<name>A0A9I9EK23_CUCME</name>
<dbReference type="EnsemblPlants" id="MELO3C034822.2.1">
    <property type="protein sequence ID" value="MELO3C034822.2.1"/>
    <property type="gene ID" value="MELO3C034822.2"/>
</dbReference>